<sequence>MPALSFQGGNSPKPRRARRLTADGWNSSFITSVAATIVTAKTAGYQVSNQPKKRGLIPASGSRATTVYVTVRGIKYAWNMPNETITTITQATLTALGVNIATASDVNTLVWGASLPQPAKAQFFNVAGPGGGDVLSTFVGQAQEDNLPNGWRLIRPRIMFLGDP</sequence>
<keyword evidence="2" id="KW-1185">Reference proteome</keyword>
<organism evidence="1 2">
    <name type="scientific">Microcoleus anatoxicus PTRS2</name>
    <dbReference type="NCBI Taxonomy" id="2705321"/>
    <lineage>
        <taxon>Bacteria</taxon>
        <taxon>Bacillati</taxon>
        <taxon>Cyanobacteriota</taxon>
        <taxon>Cyanophyceae</taxon>
        <taxon>Oscillatoriophycideae</taxon>
        <taxon>Oscillatoriales</taxon>
        <taxon>Microcoleaceae</taxon>
        <taxon>Microcoleus</taxon>
        <taxon>Microcoleus anatoxicus</taxon>
    </lineage>
</organism>
<dbReference type="RefSeq" id="WP_340541627.1">
    <property type="nucleotide sequence ID" value="NZ_JBBLXS010000222.1"/>
</dbReference>
<comment type="caution">
    <text evidence="1">The sequence shown here is derived from an EMBL/GenBank/DDBJ whole genome shotgun (WGS) entry which is preliminary data.</text>
</comment>
<name>A0ABU8YQ15_9CYAN</name>
<gene>
    <name evidence="1" type="ORF">WMG39_16815</name>
</gene>
<reference evidence="1 2" key="1">
    <citation type="journal article" date="2020" name="Harmful Algae">
        <title>Molecular and morphological characterization of a novel dihydroanatoxin-a producing Microcoleus species (cyanobacteria) from the Russian River, California, USA.</title>
        <authorList>
            <person name="Conklin K.Y."/>
            <person name="Stancheva R."/>
            <person name="Otten T.G."/>
            <person name="Fadness R."/>
            <person name="Boyer G.L."/>
            <person name="Read B."/>
            <person name="Zhang X."/>
            <person name="Sheath R.G."/>
        </authorList>
    </citation>
    <scope>NUCLEOTIDE SEQUENCE [LARGE SCALE GENOMIC DNA]</scope>
    <source>
        <strain evidence="1 2">PTRS2</strain>
    </source>
</reference>
<evidence type="ECO:0000313" key="2">
    <source>
        <dbReference type="Proteomes" id="UP001384579"/>
    </source>
</evidence>
<accession>A0ABU8YQ15</accession>
<dbReference type="EMBL" id="JBBLXS010000222">
    <property type="protein sequence ID" value="MEK0186499.1"/>
    <property type="molecule type" value="Genomic_DNA"/>
</dbReference>
<proteinExistence type="predicted"/>
<protein>
    <submittedName>
        <fullName evidence="1">Uncharacterized protein</fullName>
    </submittedName>
</protein>
<evidence type="ECO:0000313" key="1">
    <source>
        <dbReference type="EMBL" id="MEK0186499.1"/>
    </source>
</evidence>
<dbReference type="Proteomes" id="UP001384579">
    <property type="component" value="Unassembled WGS sequence"/>
</dbReference>